<dbReference type="GO" id="GO:0036128">
    <property type="term" value="C:CatSper complex"/>
    <property type="evidence" value="ECO:0007669"/>
    <property type="project" value="InterPro"/>
</dbReference>
<dbReference type="PANTHER" id="PTHR14327">
    <property type="entry name" value="CATION CHANNEL SPERM-ASSOCIATED PROTEIN SUBUNIT GAMMA"/>
    <property type="match status" value="1"/>
</dbReference>
<dbReference type="PANTHER" id="PTHR14327:SF1">
    <property type="entry name" value="CATION CHANNEL SPERM-ASSOCIATED AUXILIARY SUBUNIT GAMMA"/>
    <property type="match status" value="1"/>
</dbReference>
<organism evidence="5 6">
    <name type="scientific">Cnephaeus nilssonii</name>
    <name type="common">Northern bat</name>
    <name type="synonym">Eptesicus nilssonii</name>
    <dbReference type="NCBI Taxonomy" id="3371016"/>
    <lineage>
        <taxon>Eukaryota</taxon>
        <taxon>Metazoa</taxon>
        <taxon>Chordata</taxon>
        <taxon>Craniata</taxon>
        <taxon>Vertebrata</taxon>
        <taxon>Euteleostomi</taxon>
        <taxon>Mammalia</taxon>
        <taxon>Eutheria</taxon>
        <taxon>Laurasiatheria</taxon>
        <taxon>Chiroptera</taxon>
        <taxon>Yangochiroptera</taxon>
        <taxon>Vespertilionidae</taxon>
        <taxon>Cnephaeus</taxon>
    </lineage>
</organism>
<feature type="region of interest" description="Disordered" evidence="1">
    <location>
        <begin position="1"/>
        <end position="40"/>
    </location>
</feature>
<gene>
    <name evidence="5" type="ORF">QTO34_010436</name>
</gene>
<evidence type="ECO:0000259" key="3">
    <source>
        <dbReference type="Pfam" id="PF22840"/>
    </source>
</evidence>
<evidence type="ECO:0000256" key="1">
    <source>
        <dbReference type="SAM" id="MobiDB-lite"/>
    </source>
</evidence>
<dbReference type="InterPro" id="IPR053872">
    <property type="entry name" value="CATSPERG_N"/>
</dbReference>
<dbReference type="InterPro" id="IPR053874">
    <property type="entry name" value="CATSPERG_Ig-like"/>
</dbReference>
<dbReference type="Pfam" id="PF15064">
    <property type="entry name" value="CATSPERG_beta-prop"/>
    <property type="match status" value="1"/>
</dbReference>
<sequence>MQELGEARTEVGSQKAAPERSLASGCRPPHSPGSSHAARCPAMNPAGPSWPRLRGLWALWPLTAVLLSPWRLWAVEDNQECTWQVVLNKFETVGKNQGSDRFFEQEPLDTVDNLFGLLVDAPIDPDEVRGLGSGEWERSWRCIRLGPGHLPNLSLQKYLGFPYYLKIDYFCKGESSEALVRKGHLTGLKPVVLVIFQSPVNFNRWKLEQLQIQMEAAPFRSRAEQCSAEEVCVMSWYTPMPVKNGSVVMRVDVSSNGLGPFIPNKRFQVNINGFLKRQQDDRLQFTVGNELFNLIPRYFVNVPSRPLWYTVDQTPVLILGGIPEEKSVLLTDTSFTDFFLVELSIDSCWVGSFYCPQGNFTATIYDAIATESTLFIRQNQLVYYFTGSYTILHESNRGSESWVRVLPNECIKKLCPVHFHGNGSEYIMALTIGKHEGYVHFGTITDGLVSFQRLPRQQSVCESIQVANCSITWAVYTEGNYNLLLLVEIEDTAARKYFQLVRYDLVSDLLSVLYTIPEFIPEARGLEFLMILGTETYTNFPMVPKGMSYNSFNNMLFIWGNFLLQSYDSENFIYLADFPKELSIKYMVNSYHGEIAIVTETRRWGVGRGGGRILEAEVQEEIWYLLEGSYHVYQLFPSLGWDVYVRLQVMQQSSLYASNETMLTLFYEDRRLYQLVYLVNNQQGQLIKRLLPVEQLLMYQQLNSHHSLQQQKTHRKLSFINLCPFTVMRLRDLPDQKIYTRRERYRAQPPRVLEPTGFHTENSLAVYQGLVYYLLWLHSKYDKPYADPVHDSTWRWWKDKKQDEDYYYYLASNWRSAGNVHIDMANYKKIYDVKAEYQLPERIFLDKGTSYSFSIFLTARGHSFKSELEPGLWAGPERSNIFQLLSQVDLGVVLADPSCIEAVVRQKVLINRNSVLFWVMLRDKRVCFDQGISGHHFMKTSILVKAHPDPGAHGLTWTRGQAHPDPGAHGLTRTRGQTHPDPGPKLTRSQGPAASPGPGARLTRIQGPAASPGPGTQAHPDPGARGLARTRDPGSPGSRGPRPRPDPGPRLTRIQGPAASPGPGTQAHPDPGARGLARTRGQAHPDPGAHGLARTRGQAHPDPGPKLTRSQGPAASPGPGARLTRIQGPAASPGPGTQAHPDPGARGLARTRAPGSPGSRGPRPRPDPGPRLTRIQGPAASPGPGTQAHPDPGARGLARTRAPGSPGSRGPRPRPDPGPRLTRIQGPAASPGPGARLTRIQGPTASPGPGARLTRTRDPSSPGARGPRPHPDPGPGSPGSRGPRPRPDPGPRLTRIQGPAASPGPGTQAHPDPGARGLARTRDPGSPGSRGARPRPDPGFSLTRTQGRMASPGPRGTWPHPDPGPSLTLTQFPASPGPRGTRLHPDPGPSGVSSS</sequence>
<evidence type="ECO:0000259" key="2">
    <source>
        <dbReference type="Pfam" id="PF15064"/>
    </source>
</evidence>
<evidence type="ECO:0000259" key="4">
    <source>
        <dbReference type="Pfam" id="PF22851"/>
    </source>
</evidence>
<proteinExistence type="predicted"/>
<dbReference type="InterPro" id="IPR053871">
    <property type="entry name" value="CATSPERG_beta-prop"/>
</dbReference>
<feature type="domain" description="CATSPERG N-terminal" evidence="3">
    <location>
        <begin position="156"/>
        <end position="270"/>
    </location>
</feature>
<feature type="domain" description="CATSPERG beta-propeller" evidence="2">
    <location>
        <begin position="274"/>
        <end position="734"/>
    </location>
</feature>
<protein>
    <recommendedName>
        <fullName evidence="7">Cation channel sperm-associated protein subunit gamma</fullName>
    </recommendedName>
</protein>
<name>A0AA40HFD0_CNENI</name>
<dbReference type="GO" id="GO:0097228">
    <property type="term" value="C:sperm principal piece"/>
    <property type="evidence" value="ECO:0007669"/>
    <property type="project" value="InterPro"/>
</dbReference>
<accession>A0AA40HFD0</accession>
<comment type="caution">
    <text evidence="5">The sequence shown here is derived from an EMBL/GenBank/DDBJ whole genome shotgun (WGS) entry which is preliminary data.</text>
</comment>
<dbReference type="Pfam" id="PF22851">
    <property type="entry name" value="CATSPERG_Ig-like"/>
    <property type="match status" value="1"/>
</dbReference>
<dbReference type="InterPro" id="IPR028246">
    <property type="entry name" value="CATSPERG"/>
</dbReference>
<feature type="region of interest" description="Disordered" evidence="1">
    <location>
        <begin position="953"/>
        <end position="1395"/>
    </location>
</feature>
<feature type="domain" description="CATSPERG N-terminal" evidence="3">
    <location>
        <begin position="81"/>
        <end position="130"/>
    </location>
</feature>
<feature type="domain" description="CATSPERG Ig-like" evidence="4">
    <location>
        <begin position="838"/>
        <end position="946"/>
    </location>
</feature>
<evidence type="ECO:0000313" key="5">
    <source>
        <dbReference type="EMBL" id="KAK1330249.1"/>
    </source>
</evidence>
<dbReference type="Pfam" id="PF22840">
    <property type="entry name" value="CATSPERG_NTD"/>
    <property type="match status" value="2"/>
</dbReference>
<dbReference type="Proteomes" id="UP001177744">
    <property type="component" value="Unassembled WGS sequence"/>
</dbReference>
<evidence type="ECO:0008006" key="7">
    <source>
        <dbReference type="Google" id="ProtNLM"/>
    </source>
</evidence>
<evidence type="ECO:0000313" key="6">
    <source>
        <dbReference type="Proteomes" id="UP001177744"/>
    </source>
</evidence>
<dbReference type="EMBL" id="JAULJE010000021">
    <property type="protein sequence ID" value="KAK1330249.1"/>
    <property type="molecule type" value="Genomic_DNA"/>
</dbReference>
<keyword evidence="6" id="KW-1185">Reference proteome</keyword>
<reference evidence="5" key="1">
    <citation type="submission" date="2023-06" db="EMBL/GenBank/DDBJ databases">
        <title>Reference genome for the Northern bat (Eptesicus nilssonii), a most northern bat species.</title>
        <authorList>
            <person name="Laine V.N."/>
            <person name="Pulliainen A.T."/>
            <person name="Lilley T.M."/>
        </authorList>
    </citation>
    <scope>NUCLEOTIDE SEQUENCE</scope>
    <source>
        <strain evidence="5">BLF_Eptnil</strain>
        <tissue evidence="5">Kidney</tissue>
    </source>
</reference>